<evidence type="ECO:0000313" key="8">
    <source>
        <dbReference type="Proteomes" id="UP000214746"/>
    </source>
</evidence>
<comment type="similarity">
    <text evidence="1">Belongs to the leucine-binding protein family.</text>
</comment>
<dbReference type="InterPro" id="IPR028082">
    <property type="entry name" value="Peripla_BP_I"/>
</dbReference>
<protein>
    <recommendedName>
        <fullName evidence="6">Leucine-binding protein domain-containing protein</fullName>
    </recommendedName>
</protein>
<name>A0A2W1NBR9_PAEXE</name>
<dbReference type="CDD" id="cd06347">
    <property type="entry name" value="PBP1_ABC_LivK_ligand_binding-like"/>
    <property type="match status" value="1"/>
</dbReference>
<evidence type="ECO:0000256" key="1">
    <source>
        <dbReference type="ARBA" id="ARBA00010062"/>
    </source>
</evidence>
<dbReference type="AlphaFoldDB" id="A0A2W1NBR9"/>
<evidence type="ECO:0000256" key="3">
    <source>
        <dbReference type="ARBA" id="ARBA00022729"/>
    </source>
</evidence>
<dbReference type="SUPFAM" id="SSF53822">
    <property type="entry name" value="Periplasmic binding protein-like I"/>
    <property type="match status" value="1"/>
</dbReference>
<dbReference type="Pfam" id="PF13458">
    <property type="entry name" value="Peripla_BP_6"/>
    <property type="match status" value="1"/>
</dbReference>
<evidence type="ECO:0000256" key="4">
    <source>
        <dbReference type="ARBA" id="ARBA00022970"/>
    </source>
</evidence>
<dbReference type="Gene3D" id="3.40.50.2300">
    <property type="match status" value="2"/>
</dbReference>
<comment type="caution">
    <text evidence="7">The sequence shown here is derived from an EMBL/GenBank/DDBJ whole genome shotgun (WGS) entry which is preliminary data.</text>
</comment>
<reference evidence="7" key="1">
    <citation type="submission" date="2018-06" db="EMBL/GenBank/DDBJ databases">
        <title>Paenibacillus xerothermodurans sp. nov. an extremely dry heat resistant spore forming bacterium isolated from the soil of Cape Canaveral, Florida.</title>
        <authorList>
            <person name="Seuylemezian A."/>
            <person name="Kaur N."/>
            <person name="Patil P."/>
            <person name="Patil P."/>
            <person name="Mayilraj S."/>
            <person name="Vaishampayan P."/>
        </authorList>
    </citation>
    <scope>NUCLEOTIDE SEQUENCE [LARGE SCALE GENOMIC DNA]</scope>
    <source>
        <strain evidence="7">ATCC 27380</strain>
    </source>
</reference>
<dbReference type="PROSITE" id="PS51257">
    <property type="entry name" value="PROKAR_LIPOPROTEIN"/>
    <property type="match status" value="1"/>
</dbReference>
<dbReference type="InterPro" id="IPR000709">
    <property type="entry name" value="Leu_Ile_Val-bd"/>
</dbReference>
<keyword evidence="3 5" id="KW-0732">Signal</keyword>
<dbReference type="Proteomes" id="UP000214746">
    <property type="component" value="Unassembled WGS sequence"/>
</dbReference>
<evidence type="ECO:0000256" key="5">
    <source>
        <dbReference type="SAM" id="SignalP"/>
    </source>
</evidence>
<keyword evidence="2" id="KW-0813">Transport</keyword>
<gene>
    <name evidence="7" type="ORF">CBW46_008475</name>
</gene>
<dbReference type="OrthoDB" id="9783240at2"/>
<dbReference type="RefSeq" id="WP_089199580.1">
    <property type="nucleotide sequence ID" value="NZ_NHRJ02000003.1"/>
</dbReference>
<dbReference type="EMBL" id="NHRJ02000003">
    <property type="protein sequence ID" value="PZE21384.1"/>
    <property type="molecule type" value="Genomic_DNA"/>
</dbReference>
<evidence type="ECO:0000256" key="2">
    <source>
        <dbReference type="ARBA" id="ARBA00022448"/>
    </source>
</evidence>
<dbReference type="PANTHER" id="PTHR30483:SF6">
    <property type="entry name" value="PERIPLASMIC BINDING PROTEIN OF ABC TRANSPORTER FOR NATURAL AMINO ACIDS"/>
    <property type="match status" value="1"/>
</dbReference>
<dbReference type="GO" id="GO:0006865">
    <property type="term" value="P:amino acid transport"/>
    <property type="evidence" value="ECO:0007669"/>
    <property type="project" value="UniProtKB-KW"/>
</dbReference>
<dbReference type="PANTHER" id="PTHR30483">
    <property type="entry name" value="LEUCINE-SPECIFIC-BINDING PROTEIN"/>
    <property type="match status" value="1"/>
</dbReference>
<evidence type="ECO:0000313" key="7">
    <source>
        <dbReference type="EMBL" id="PZE21384.1"/>
    </source>
</evidence>
<feature type="domain" description="Leucine-binding protein" evidence="6">
    <location>
        <begin position="39"/>
        <end position="379"/>
    </location>
</feature>
<keyword evidence="4" id="KW-0029">Amino-acid transport</keyword>
<feature type="signal peptide" evidence="5">
    <location>
        <begin position="1"/>
        <end position="24"/>
    </location>
</feature>
<evidence type="ECO:0000259" key="6">
    <source>
        <dbReference type="Pfam" id="PF13458"/>
    </source>
</evidence>
<sequence>MKKLLSLIALTAMLAVSGCGGETAAGSGSAAGGGSGSDTIKIGYTGGFSGATASFGTPIFNAAVYAVEEINNKGGVMGKKIELIKEDNEGDPFKGQQIIDKFAADDINFVISGSSSAVALSEKQKVEMNKMVGIAATAADPKVTSTQNPYYFVAIPNSDFLGGSIALHAAKNMGVKEAIVFIRDDAYGKSIYVPFKKRGEASGLKVVKEYTYPVNAKDFNSYLSQGLKEFPDAHIMITGYAPDGGLIAKQARALGYDKPIFGNVSLTNAEYAQIAGDAANNTIVAATNYHKEDDTGTAKTFSDAWKQKSGHVPDDYEVRGYDVVYLIKAAIEKAGSLETEAVRKALLETKDFDGASGKLTYNPDGSIKKELYIMKIMNGKNELDREIKPSEL</sequence>
<dbReference type="InterPro" id="IPR028081">
    <property type="entry name" value="Leu-bd"/>
</dbReference>
<organism evidence="7 8">
    <name type="scientific">Paenibacillus xerothermodurans</name>
    <dbReference type="NCBI Taxonomy" id="1977292"/>
    <lineage>
        <taxon>Bacteria</taxon>
        <taxon>Bacillati</taxon>
        <taxon>Bacillota</taxon>
        <taxon>Bacilli</taxon>
        <taxon>Bacillales</taxon>
        <taxon>Paenibacillaceae</taxon>
        <taxon>Paenibacillus</taxon>
    </lineage>
</organism>
<dbReference type="InterPro" id="IPR051010">
    <property type="entry name" value="BCAA_transport"/>
</dbReference>
<feature type="chain" id="PRO_5015968557" description="Leucine-binding protein domain-containing protein" evidence="5">
    <location>
        <begin position="25"/>
        <end position="392"/>
    </location>
</feature>
<keyword evidence="8" id="KW-1185">Reference proteome</keyword>
<dbReference type="PRINTS" id="PR00337">
    <property type="entry name" value="LEUILEVALBP"/>
</dbReference>
<proteinExistence type="inferred from homology"/>
<accession>A0A2W1NBR9</accession>